<reference evidence="3 4" key="1">
    <citation type="submission" date="2017-02" db="EMBL/GenBank/DDBJ databases">
        <title>Draft Genome Sequence of Streptomyces tsukubaensis F601, a Producer of the immunosuppressant tacrolimus FK506.</title>
        <authorList>
            <person name="Zong G."/>
            <person name="Zhong C."/>
            <person name="Fu J."/>
            <person name="Qin R."/>
            <person name="Cao G."/>
        </authorList>
    </citation>
    <scope>NUCLEOTIDE SEQUENCE [LARGE SCALE GENOMIC DNA]</scope>
    <source>
        <strain evidence="3 4">F601</strain>
    </source>
</reference>
<dbReference type="Proteomes" id="UP000190539">
    <property type="component" value="Unassembled WGS sequence"/>
</dbReference>
<evidence type="ECO:0000313" key="3">
    <source>
        <dbReference type="EMBL" id="OON74206.1"/>
    </source>
</evidence>
<feature type="region of interest" description="Disordered" evidence="1">
    <location>
        <begin position="67"/>
        <end position="107"/>
    </location>
</feature>
<feature type="transmembrane region" description="Helical" evidence="2">
    <location>
        <begin position="38"/>
        <end position="60"/>
    </location>
</feature>
<comment type="caution">
    <text evidence="3">The sequence shown here is derived from an EMBL/GenBank/DDBJ whole genome shotgun (WGS) entry which is preliminary data.</text>
</comment>
<name>A0A1V4A3G5_9ACTN</name>
<proteinExistence type="predicted"/>
<dbReference type="OrthoDB" id="3874183at2"/>
<keyword evidence="2" id="KW-1133">Transmembrane helix</keyword>
<accession>A0A1V4A3G5</accession>
<keyword evidence="2" id="KW-0472">Membrane</keyword>
<keyword evidence="2" id="KW-0812">Transmembrane</keyword>
<dbReference type="STRING" id="83656.B1H18_25760"/>
<evidence type="ECO:0000313" key="4">
    <source>
        <dbReference type="Proteomes" id="UP000190539"/>
    </source>
</evidence>
<feature type="region of interest" description="Disordered" evidence="1">
    <location>
        <begin position="1"/>
        <end position="20"/>
    </location>
</feature>
<organism evidence="3 4">
    <name type="scientific">Streptomyces tsukubensis</name>
    <dbReference type="NCBI Taxonomy" id="83656"/>
    <lineage>
        <taxon>Bacteria</taxon>
        <taxon>Bacillati</taxon>
        <taxon>Actinomycetota</taxon>
        <taxon>Actinomycetes</taxon>
        <taxon>Kitasatosporales</taxon>
        <taxon>Streptomycetaceae</taxon>
        <taxon>Streptomyces</taxon>
    </lineage>
</organism>
<keyword evidence="4" id="KW-1185">Reference proteome</keyword>
<gene>
    <name evidence="3" type="ORF">B1H18_25760</name>
</gene>
<evidence type="ECO:0000256" key="2">
    <source>
        <dbReference type="SAM" id="Phobius"/>
    </source>
</evidence>
<dbReference type="EMBL" id="MVFC01000028">
    <property type="protein sequence ID" value="OON74206.1"/>
    <property type="molecule type" value="Genomic_DNA"/>
</dbReference>
<protein>
    <submittedName>
        <fullName evidence="3">Uncharacterized protein</fullName>
    </submittedName>
</protein>
<dbReference type="RefSeq" id="WP_077971816.1">
    <property type="nucleotide sequence ID" value="NZ_CP045178.1"/>
</dbReference>
<evidence type="ECO:0000256" key="1">
    <source>
        <dbReference type="SAM" id="MobiDB-lite"/>
    </source>
</evidence>
<sequence>MSFGQGGPQWGPGGSGSQTPDWAALAEASAARARRRRLLWIGGGAVATVAVGVAVAAVVVSANGNSAASADLPDGKLPAAQTLPSDSSGPTPSFPEAKPRPVPEPSEFLNSAAKDKAPLSAAGLFPGSSLTVGEQVYKKGPLASTANCASATQGALGQVLSSGGCRQLMRATYSLDGVAVTVGVAVFDTDKAASAAKERQHGGNVASLSGSGVPTFCRATVCRSTTNAVGRYLYVTTGGFTSGKGVTKGDAPVFRAGDDIARFAFRQIYRRGEAQASAAATAAP</sequence>
<dbReference type="AlphaFoldDB" id="A0A1V4A3G5"/>
<feature type="compositionally biased region" description="Polar residues" evidence="1">
    <location>
        <begin position="82"/>
        <end position="91"/>
    </location>
</feature>
<feature type="compositionally biased region" description="Gly residues" evidence="1">
    <location>
        <begin position="1"/>
        <end position="16"/>
    </location>
</feature>